<proteinExistence type="predicted"/>
<dbReference type="GO" id="GO:0004176">
    <property type="term" value="F:ATP-dependent peptidase activity"/>
    <property type="evidence" value="ECO:0007669"/>
    <property type="project" value="InterPro"/>
</dbReference>
<name>A0A914HCR4_GLORO</name>
<sequence>MRRCFDALASDRQRQQLMMNAAAAAAPNGLPNRRTQNPTVVNVALRMPTKMNVQICELNKVAEMFELVLDPVQLDKTPKCCQKRAPQGRVGDWKRFSVTVVQVGDKLGLTRNKWPAQKTRAQMRALICAQIAGKVAEERAFETSLYHGVDQQNWLRTARALVRASRADRELAPELQEAHLAAAMDTVIAQAHDRVRRILMANEKKLRQMAQLLFRKSSFNADEFRREDGIDHTRQLWELLACY</sequence>
<evidence type="ECO:0000313" key="2">
    <source>
        <dbReference type="WBParaSite" id="Gr19_v10_g16157.t1"/>
    </source>
</evidence>
<protein>
    <submittedName>
        <fullName evidence="2">Uncharacterized protein</fullName>
    </submittedName>
</protein>
<dbReference type="WBParaSite" id="Gr19_v10_g16157.t1">
    <property type="protein sequence ID" value="Gr19_v10_g16157.t1"/>
    <property type="gene ID" value="Gr19_v10_g16157"/>
</dbReference>
<dbReference type="GO" id="GO:0004222">
    <property type="term" value="F:metalloendopeptidase activity"/>
    <property type="evidence" value="ECO:0007669"/>
    <property type="project" value="InterPro"/>
</dbReference>
<evidence type="ECO:0000313" key="1">
    <source>
        <dbReference type="Proteomes" id="UP000887572"/>
    </source>
</evidence>
<dbReference type="GO" id="GO:0006508">
    <property type="term" value="P:proteolysis"/>
    <property type="evidence" value="ECO:0007669"/>
    <property type="project" value="InterPro"/>
</dbReference>
<dbReference type="AlphaFoldDB" id="A0A914HCR4"/>
<dbReference type="Proteomes" id="UP000887572">
    <property type="component" value="Unplaced"/>
</dbReference>
<dbReference type="GO" id="GO:0005524">
    <property type="term" value="F:ATP binding"/>
    <property type="evidence" value="ECO:0007669"/>
    <property type="project" value="InterPro"/>
</dbReference>
<organism evidence="1 2">
    <name type="scientific">Globodera rostochiensis</name>
    <name type="common">Golden nematode worm</name>
    <name type="synonym">Heterodera rostochiensis</name>
    <dbReference type="NCBI Taxonomy" id="31243"/>
    <lineage>
        <taxon>Eukaryota</taxon>
        <taxon>Metazoa</taxon>
        <taxon>Ecdysozoa</taxon>
        <taxon>Nematoda</taxon>
        <taxon>Chromadorea</taxon>
        <taxon>Rhabditida</taxon>
        <taxon>Tylenchina</taxon>
        <taxon>Tylenchomorpha</taxon>
        <taxon>Tylenchoidea</taxon>
        <taxon>Heteroderidae</taxon>
        <taxon>Heteroderinae</taxon>
        <taxon>Globodera</taxon>
    </lineage>
</organism>
<dbReference type="SUPFAM" id="SSF140990">
    <property type="entry name" value="FtsH protease domain-like"/>
    <property type="match status" value="1"/>
</dbReference>
<keyword evidence="1" id="KW-1185">Reference proteome</keyword>
<reference evidence="2" key="1">
    <citation type="submission" date="2022-11" db="UniProtKB">
        <authorList>
            <consortium name="WormBaseParasite"/>
        </authorList>
    </citation>
    <scope>IDENTIFICATION</scope>
</reference>
<dbReference type="InterPro" id="IPR037219">
    <property type="entry name" value="Peptidase_M41-like"/>
</dbReference>
<accession>A0A914HCR4</accession>
<dbReference type="Gene3D" id="1.20.58.760">
    <property type="entry name" value="Peptidase M41"/>
    <property type="match status" value="1"/>
</dbReference>